<name>B6ELM7_ALISL</name>
<evidence type="ECO:0000313" key="3">
    <source>
        <dbReference type="Proteomes" id="UP000001730"/>
    </source>
</evidence>
<dbReference type="InterPro" id="IPR021302">
    <property type="entry name" value="DUF2780_VcgC/VcgE"/>
</dbReference>
<feature type="chain" id="PRO_5002844533" evidence="1">
    <location>
        <begin position="25"/>
        <end position="157"/>
    </location>
</feature>
<evidence type="ECO:0000256" key="1">
    <source>
        <dbReference type="SAM" id="SignalP"/>
    </source>
</evidence>
<dbReference type="eggNOG" id="ENOG50331R8">
    <property type="taxonomic scope" value="Bacteria"/>
</dbReference>
<dbReference type="Pfam" id="PF11075">
    <property type="entry name" value="DUF2780"/>
    <property type="match status" value="1"/>
</dbReference>
<gene>
    <name evidence="2" type="ordered locus">VSAL_I0405</name>
</gene>
<keyword evidence="1" id="KW-0732">Signal</keyword>
<proteinExistence type="predicted"/>
<protein>
    <submittedName>
        <fullName evidence="2">Membrane protein</fullName>
    </submittedName>
</protein>
<accession>B6ELM7</accession>
<dbReference type="HOGENOM" id="CLU_092050_1_1_6"/>
<dbReference type="AlphaFoldDB" id="B6ELM7"/>
<sequence length="157" mass="15612">MTMKKTLILSTLAIALTAAAPANAFLSSLFGGGDDEAKTEQAAASNPLVGMLTDNLGISADQAAGGAGALLAMAGNGLSSSESSELNSMVPGLESLTGAIPGGLGGMISNMDSVKTAFSALGLDPALISKFTPLITQYLTSQDASSGLLDSLTSLWK</sequence>
<feature type="signal peptide" evidence="1">
    <location>
        <begin position="1"/>
        <end position="24"/>
    </location>
</feature>
<reference evidence="2 3" key="1">
    <citation type="journal article" date="2008" name="BMC Genomics">
        <title>The genome sequence of the fish pathogen Aliivibrio salmonicida strain LFI1238 shows extensive evidence of gene decay.</title>
        <authorList>
            <person name="Hjerde E."/>
            <person name="Lorentzen M.S."/>
            <person name="Holden M.T."/>
            <person name="Seeger K."/>
            <person name="Paulsen S."/>
            <person name="Bason N."/>
            <person name="Churcher C."/>
            <person name="Harris D."/>
            <person name="Norbertczak H."/>
            <person name="Quail M.A."/>
            <person name="Sanders S."/>
            <person name="Thurston S."/>
            <person name="Parkhill J."/>
            <person name="Willassen N.P."/>
            <person name="Thomson N.R."/>
        </authorList>
    </citation>
    <scope>NUCLEOTIDE SEQUENCE [LARGE SCALE GENOMIC DNA]</scope>
    <source>
        <strain evidence="2 3">LFI1238</strain>
    </source>
</reference>
<dbReference type="Proteomes" id="UP000001730">
    <property type="component" value="Chromosome 1"/>
</dbReference>
<organism evidence="2 3">
    <name type="scientific">Aliivibrio salmonicida (strain LFI1238)</name>
    <name type="common">Vibrio salmonicida (strain LFI1238)</name>
    <dbReference type="NCBI Taxonomy" id="316275"/>
    <lineage>
        <taxon>Bacteria</taxon>
        <taxon>Pseudomonadati</taxon>
        <taxon>Pseudomonadota</taxon>
        <taxon>Gammaproteobacteria</taxon>
        <taxon>Vibrionales</taxon>
        <taxon>Vibrionaceae</taxon>
        <taxon>Aliivibrio</taxon>
    </lineage>
</organism>
<dbReference type="EMBL" id="FM178379">
    <property type="protein sequence ID" value="CAQ78090.1"/>
    <property type="molecule type" value="Genomic_DNA"/>
</dbReference>
<dbReference type="KEGG" id="vsa:VSAL_I0405"/>
<keyword evidence="3" id="KW-1185">Reference proteome</keyword>
<evidence type="ECO:0000313" key="2">
    <source>
        <dbReference type="EMBL" id="CAQ78090.1"/>
    </source>
</evidence>